<dbReference type="InterPro" id="IPR001878">
    <property type="entry name" value="Znf_CCHC"/>
</dbReference>
<dbReference type="Proteomes" id="UP001234989">
    <property type="component" value="Chromosome 10"/>
</dbReference>
<proteinExistence type="predicted"/>
<dbReference type="GO" id="GO:0008270">
    <property type="term" value="F:zinc ion binding"/>
    <property type="evidence" value="ECO:0007669"/>
    <property type="project" value="UniProtKB-KW"/>
</dbReference>
<accession>A0AAF0URP4</accession>
<feature type="non-terminal residue" evidence="3">
    <location>
        <position position="63"/>
    </location>
</feature>
<reference evidence="3" key="1">
    <citation type="submission" date="2023-08" db="EMBL/GenBank/DDBJ databases">
        <title>A de novo genome assembly of Solanum verrucosum Schlechtendal, a Mexican diploid species geographically isolated from the other diploid A-genome species in potato relatives.</title>
        <authorList>
            <person name="Hosaka K."/>
        </authorList>
    </citation>
    <scope>NUCLEOTIDE SEQUENCE</scope>
    <source>
        <tissue evidence="3">Young leaves</tissue>
    </source>
</reference>
<evidence type="ECO:0000313" key="4">
    <source>
        <dbReference type="Proteomes" id="UP001234989"/>
    </source>
</evidence>
<dbReference type="EMBL" id="CP133621">
    <property type="protein sequence ID" value="WMV50218.1"/>
    <property type="molecule type" value="Genomic_DNA"/>
</dbReference>
<evidence type="ECO:0000313" key="3">
    <source>
        <dbReference type="EMBL" id="WMV50218.1"/>
    </source>
</evidence>
<dbReference type="AlphaFoldDB" id="A0AAF0URP4"/>
<keyword evidence="1" id="KW-0862">Zinc</keyword>
<feature type="domain" description="CCHC-type" evidence="2">
    <location>
        <begin position="27"/>
        <end position="41"/>
    </location>
</feature>
<evidence type="ECO:0000259" key="2">
    <source>
        <dbReference type="PROSITE" id="PS50158"/>
    </source>
</evidence>
<protein>
    <recommendedName>
        <fullName evidence="2">CCHC-type domain-containing protein</fullName>
    </recommendedName>
</protein>
<gene>
    <name evidence="3" type="ORF">MTR67_043603</name>
</gene>
<dbReference type="GO" id="GO:0003676">
    <property type="term" value="F:nucleic acid binding"/>
    <property type="evidence" value="ECO:0007669"/>
    <property type="project" value="InterPro"/>
</dbReference>
<dbReference type="PROSITE" id="PS50158">
    <property type="entry name" value="ZF_CCHC"/>
    <property type="match status" value="1"/>
</dbReference>
<keyword evidence="1" id="KW-0479">Metal-binding</keyword>
<name>A0AAF0URP4_SOLVR</name>
<evidence type="ECO:0000256" key="1">
    <source>
        <dbReference type="PROSITE-ProRule" id="PRU00047"/>
    </source>
</evidence>
<keyword evidence="4" id="KW-1185">Reference proteome</keyword>
<organism evidence="3 4">
    <name type="scientific">Solanum verrucosum</name>
    <dbReference type="NCBI Taxonomy" id="315347"/>
    <lineage>
        <taxon>Eukaryota</taxon>
        <taxon>Viridiplantae</taxon>
        <taxon>Streptophyta</taxon>
        <taxon>Embryophyta</taxon>
        <taxon>Tracheophyta</taxon>
        <taxon>Spermatophyta</taxon>
        <taxon>Magnoliopsida</taxon>
        <taxon>eudicotyledons</taxon>
        <taxon>Gunneridae</taxon>
        <taxon>Pentapetalae</taxon>
        <taxon>asterids</taxon>
        <taxon>lamiids</taxon>
        <taxon>Solanales</taxon>
        <taxon>Solanaceae</taxon>
        <taxon>Solanoideae</taxon>
        <taxon>Solaneae</taxon>
        <taxon>Solanum</taxon>
    </lineage>
</organism>
<sequence>MREALTPPYARCGKRHKGRCLAGLRGCYGCGESGYKIRDCPILIARGREGKQASPSGSSASAP</sequence>
<keyword evidence="1" id="KW-0863">Zinc-finger</keyword>